<evidence type="ECO:0000313" key="1">
    <source>
        <dbReference type="EMBL" id="EEF90389.1"/>
    </source>
</evidence>
<dbReference type="HOGENOM" id="CLU_2353898_0_0_10"/>
<name>E2NCH6_9BACE</name>
<proteinExistence type="predicted"/>
<dbReference type="SUPFAM" id="SSF53474">
    <property type="entry name" value="alpha/beta-Hydrolases"/>
    <property type="match status" value="1"/>
</dbReference>
<dbReference type="AlphaFoldDB" id="E2NCH6"/>
<dbReference type="InterPro" id="IPR029058">
    <property type="entry name" value="AB_hydrolase_fold"/>
</dbReference>
<gene>
    <name evidence="1" type="ORF">BACCELL_01984</name>
</gene>
<sequence>MNRCILVTGVFLFLLSAGLFASDIDKYYAKKEYISPRRDTLRYRVLEPERIEKNKKYPLVLFLHGAGERGSDNEAQLVHGANMFLNPVIRDQHPTS</sequence>
<reference evidence="1 2" key="1">
    <citation type="submission" date="2008-12" db="EMBL/GenBank/DDBJ databases">
        <authorList>
            <person name="Fulton L."/>
            <person name="Clifton S."/>
            <person name="Fulton B."/>
            <person name="Xu J."/>
            <person name="Minx P."/>
            <person name="Pepin K.H."/>
            <person name="Johnson M."/>
            <person name="Bhonagiri V."/>
            <person name="Nash W.E."/>
            <person name="Mardis E.R."/>
            <person name="Wilson R.K."/>
        </authorList>
    </citation>
    <scope>NUCLEOTIDE SEQUENCE [LARGE SCALE GENOMIC DNA]</scope>
    <source>
        <strain evidence="1 2">DSM 14838</strain>
    </source>
</reference>
<dbReference type="RefSeq" id="WP_007211358.1">
    <property type="nucleotide sequence ID" value="NZ_EQ973490.1"/>
</dbReference>
<dbReference type="EMBL" id="ACCH01000154">
    <property type="protein sequence ID" value="EEF90389.1"/>
    <property type="molecule type" value="Genomic_DNA"/>
</dbReference>
<protein>
    <recommendedName>
        <fullName evidence="3">Phospholipase</fullName>
    </recommendedName>
</protein>
<dbReference type="Proteomes" id="UP000003711">
    <property type="component" value="Unassembled WGS sequence"/>
</dbReference>
<comment type="caution">
    <text evidence="1">The sequence shown here is derived from an EMBL/GenBank/DDBJ whole genome shotgun (WGS) entry which is preliminary data.</text>
</comment>
<accession>E2NCH6</accession>
<dbReference type="Gene3D" id="3.40.50.1820">
    <property type="entry name" value="alpha/beta hydrolase"/>
    <property type="match status" value="1"/>
</dbReference>
<evidence type="ECO:0008006" key="3">
    <source>
        <dbReference type="Google" id="ProtNLM"/>
    </source>
</evidence>
<evidence type="ECO:0000313" key="2">
    <source>
        <dbReference type="Proteomes" id="UP000003711"/>
    </source>
</evidence>
<reference evidence="1 2" key="2">
    <citation type="submission" date="2009-01" db="EMBL/GenBank/DDBJ databases">
        <title>Draft genome sequence of Bacteroides cellulosilyticus (DSM 14838).</title>
        <authorList>
            <person name="Sudarsanam P."/>
            <person name="Ley R."/>
            <person name="Guruge J."/>
            <person name="Turnbaugh P.J."/>
            <person name="Mahowald M."/>
            <person name="Liep D."/>
            <person name="Gordon J."/>
        </authorList>
    </citation>
    <scope>NUCLEOTIDE SEQUENCE [LARGE SCALE GENOMIC DNA]</scope>
    <source>
        <strain evidence="1 2">DSM 14838</strain>
    </source>
</reference>
<organism evidence="1 2">
    <name type="scientific">Bacteroides cellulosilyticus DSM 14838</name>
    <dbReference type="NCBI Taxonomy" id="537012"/>
    <lineage>
        <taxon>Bacteria</taxon>
        <taxon>Pseudomonadati</taxon>
        <taxon>Bacteroidota</taxon>
        <taxon>Bacteroidia</taxon>
        <taxon>Bacteroidales</taxon>
        <taxon>Bacteroidaceae</taxon>
        <taxon>Bacteroides</taxon>
    </lineage>
</organism>